<evidence type="ECO:0000256" key="1">
    <source>
        <dbReference type="SAM" id="Coils"/>
    </source>
</evidence>
<dbReference type="EMBL" id="NCKW01007091">
    <property type="protein sequence ID" value="POM70365.1"/>
    <property type="molecule type" value="Genomic_DNA"/>
</dbReference>
<evidence type="ECO:0000259" key="3">
    <source>
        <dbReference type="PROSITE" id="PS50003"/>
    </source>
</evidence>
<protein>
    <recommendedName>
        <fullName evidence="3">PH domain-containing protein</fullName>
    </recommendedName>
</protein>
<accession>A0A2P4XXV3</accession>
<dbReference type="SUPFAM" id="SSF50729">
    <property type="entry name" value="PH domain-like"/>
    <property type="match status" value="1"/>
</dbReference>
<dbReference type="Pfam" id="PF00169">
    <property type="entry name" value="PH"/>
    <property type="match status" value="1"/>
</dbReference>
<dbReference type="Gene3D" id="2.30.29.30">
    <property type="entry name" value="Pleckstrin-homology domain (PH domain)/Phosphotyrosine-binding domain (PTB)"/>
    <property type="match status" value="1"/>
</dbReference>
<keyword evidence="5" id="KW-1185">Reference proteome</keyword>
<reference evidence="4 5" key="1">
    <citation type="journal article" date="2017" name="Genome Biol. Evol.">
        <title>Phytophthora megakarya and P. palmivora, closely related causal agents of cacao black pod rot, underwent increases in genome sizes and gene numbers by different mechanisms.</title>
        <authorList>
            <person name="Ali S.S."/>
            <person name="Shao J."/>
            <person name="Lary D.J."/>
            <person name="Kronmiller B."/>
            <person name="Shen D."/>
            <person name="Strem M.D."/>
            <person name="Amoako-Attah I."/>
            <person name="Akrofi A.Y."/>
            <person name="Begoude B.A."/>
            <person name="Ten Hoopen G.M."/>
            <person name="Coulibaly K."/>
            <person name="Kebe B.I."/>
            <person name="Melnick R.L."/>
            <person name="Guiltinan M.J."/>
            <person name="Tyler B.M."/>
            <person name="Meinhardt L.W."/>
            <person name="Bailey B.A."/>
        </authorList>
    </citation>
    <scope>NUCLEOTIDE SEQUENCE [LARGE SCALE GENOMIC DNA]</scope>
    <source>
        <strain evidence="5">sbr112.9</strain>
    </source>
</reference>
<sequence length="289" mass="32098">MEGYLKLKDPQKATKKKSMKMKPLKLWKTRYCVVMGPHWLVYANQSQAISSGEAPTPVAVYELLDIVVVDGDDDGSAHEFSIHVEPGRQVKCRARSSLERKRWVNAVEDELQIQTKTTEDLERSAKKHEEKLAAREAVKTKLHEVKTDARRFSAMLGEAIQNACGDSDTDYESETHGNSSDEAPHQRSGADYIDGSPESSPMRRNVGESAFSFDTLDVAKDSKKSEKVPSFTNCFACFFRCIPMSSTGSSSRNTIAPLGIPGYPSTAAACNPLYTCDYYEDDGYRGLTK</sequence>
<feature type="region of interest" description="Disordered" evidence="2">
    <location>
        <begin position="164"/>
        <end position="205"/>
    </location>
</feature>
<dbReference type="CDD" id="cd00821">
    <property type="entry name" value="PH"/>
    <property type="match status" value="1"/>
</dbReference>
<gene>
    <name evidence="4" type="ORF">PHPALM_13208</name>
</gene>
<feature type="coiled-coil region" evidence="1">
    <location>
        <begin position="104"/>
        <end position="131"/>
    </location>
</feature>
<keyword evidence="1" id="KW-0175">Coiled coil</keyword>
<dbReference type="InterPro" id="IPR001849">
    <property type="entry name" value="PH_domain"/>
</dbReference>
<organism evidence="4 5">
    <name type="scientific">Phytophthora palmivora</name>
    <dbReference type="NCBI Taxonomy" id="4796"/>
    <lineage>
        <taxon>Eukaryota</taxon>
        <taxon>Sar</taxon>
        <taxon>Stramenopiles</taxon>
        <taxon>Oomycota</taxon>
        <taxon>Peronosporomycetes</taxon>
        <taxon>Peronosporales</taxon>
        <taxon>Peronosporaceae</taxon>
        <taxon>Phytophthora</taxon>
    </lineage>
</organism>
<dbReference type="Proteomes" id="UP000237271">
    <property type="component" value="Unassembled WGS sequence"/>
</dbReference>
<comment type="caution">
    <text evidence="4">The sequence shown here is derived from an EMBL/GenBank/DDBJ whole genome shotgun (WGS) entry which is preliminary data.</text>
</comment>
<feature type="domain" description="PH" evidence="3">
    <location>
        <begin position="1"/>
        <end position="112"/>
    </location>
</feature>
<evidence type="ECO:0000256" key="2">
    <source>
        <dbReference type="SAM" id="MobiDB-lite"/>
    </source>
</evidence>
<dbReference type="SMART" id="SM00233">
    <property type="entry name" value="PH"/>
    <property type="match status" value="1"/>
</dbReference>
<dbReference type="OrthoDB" id="128253at2759"/>
<name>A0A2P4XXV3_9STRA</name>
<dbReference type="InterPro" id="IPR011993">
    <property type="entry name" value="PH-like_dom_sf"/>
</dbReference>
<dbReference type="AlphaFoldDB" id="A0A2P4XXV3"/>
<dbReference type="PROSITE" id="PS50003">
    <property type="entry name" value="PH_DOMAIN"/>
    <property type="match status" value="1"/>
</dbReference>
<evidence type="ECO:0000313" key="5">
    <source>
        <dbReference type="Proteomes" id="UP000237271"/>
    </source>
</evidence>
<proteinExistence type="predicted"/>
<evidence type="ECO:0000313" key="4">
    <source>
        <dbReference type="EMBL" id="POM70365.1"/>
    </source>
</evidence>